<proteinExistence type="predicted"/>
<organism evidence="6 7">
    <name type="scientific">Pelagibius litoralis</name>
    <dbReference type="NCBI Taxonomy" id="374515"/>
    <lineage>
        <taxon>Bacteria</taxon>
        <taxon>Pseudomonadati</taxon>
        <taxon>Pseudomonadota</taxon>
        <taxon>Alphaproteobacteria</taxon>
        <taxon>Rhodospirillales</taxon>
        <taxon>Rhodovibrionaceae</taxon>
        <taxon>Pelagibius</taxon>
    </lineage>
</organism>
<dbReference type="Proteomes" id="UP000761264">
    <property type="component" value="Unassembled WGS sequence"/>
</dbReference>
<dbReference type="EMBL" id="JAAQPH010000026">
    <property type="protein sequence ID" value="NIA71788.1"/>
    <property type="molecule type" value="Genomic_DNA"/>
</dbReference>
<gene>
    <name evidence="6" type="ORF">HBA54_24640</name>
</gene>
<name>A0A967KAR9_9PROT</name>
<dbReference type="InterPro" id="IPR000792">
    <property type="entry name" value="Tscrpt_reg_LuxR_C"/>
</dbReference>
<dbReference type="GO" id="GO:0006355">
    <property type="term" value="P:regulation of DNA-templated transcription"/>
    <property type="evidence" value="ECO:0007669"/>
    <property type="project" value="InterPro"/>
</dbReference>
<dbReference type="CDD" id="cd06170">
    <property type="entry name" value="LuxR_C_like"/>
    <property type="match status" value="1"/>
</dbReference>
<dbReference type="AlphaFoldDB" id="A0A967KAR9"/>
<evidence type="ECO:0000256" key="2">
    <source>
        <dbReference type="ARBA" id="ARBA00023125"/>
    </source>
</evidence>
<keyword evidence="3" id="KW-0804">Transcription</keyword>
<dbReference type="SMART" id="SM00421">
    <property type="entry name" value="HTH_LUXR"/>
    <property type="match status" value="1"/>
</dbReference>
<evidence type="ECO:0000259" key="5">
    <source>
        <dbReference type="PROSITE" id="PS50043"/>
    </source>
</evidence>
<evidence type="ECO:0000256" key="4">
    <source>
        <dbReference type="SAM" id="MobiDB-lite"/>
    </source>
</evidence>
<feature type="compositionally biased region" description="Polar residues" evidence="4">
    <location>
        <begin position="232"/>
        <end position="242"/>
    </location>
</feature>
<dbReference type="RefSeq" id="WP_167229954.1">
    <property type="nucleotide sequence ID" value="NZ_JAAQPH010000026.1"/>
</dbReference>
<evidence type="ECO:0000313" key="7">
    <source>
        <dbReference type="Proteomes" id="UP000761264"/>
    </source>
</evidence>
<dbReference type="Gene3D" id="1.10.10.10">
    <property type="entry name" value="Winged helix-like DNA-binding domain superfamily/Winged helix DNA-binding domain"/>
    <property type="match status" value="1"/>
</dbReference>
<dbReference type="SUPFAM" id="SSF46894">
    <property type="entry name" value="C-terminal effector domain of the bipartite response regulators"/>
    <property type="match status" value="1"/>
</dbReference>
<protein>
    <submittedName>
        <fullName evidence="6">Response regulator transcription factor</fullName>
    </submittedName>
</protein>
<reference evidence="6" key="1">
    <citation type="submission" date="2020-03" db="EMBL/GenBank/DDBJ databases">
        <title>Genome of Pelagibius litoralis DSM 21314T.</title>
        <authorList>
            <person name="Wang G."/>
        </authorList>
    </citation>
    <scope>NUCLEOTIDE SEQUENCE</scope>
    <source>
        <strain evidence="6">DSM 21314</strain>
    </source>
</reference>
<dbReference type="Pfam" id="PF00196">
    <property type="entry name" value="GerE"/>
    <property type="match status" value="1"/>
</dbReference>
<feature type="domain" description="HTH luxR-type" evidence="5">
    <location>
        <begin position="149"/>
        <end position="214"/>
    </location>
</feature>
<dbReference type="PANTHER" id="PTHR44688:SF16">
    <property type="entry name" value="DNA-BINDING TRANSCRIPTIONAL ACTIVATOR DEVR_DOSR"/>
    <property type="match status" value="1"/>
</dbReference>
<evidence type="ECO:0000313" key="6">
    <source>
        <dbReference type="EMBL" id="NIA71788.1"/>
    </source>
</evidence>
<dbReference type="GO" id="GO:0003677">
    <property type="term" value="F:DNA binding"/>
    <property type="evidence" value="ECO:0007669"/>
    <property type="project" value="UniProtKB-KW"/>
</dbReference>
<accession>A0A967KAR9</accession>
<keyword evidence="2" id="KW-0238">DNA-binding</keyword>
<dbReference type="PROSITE" id="PS50043">
    <property type="entry name" value="HTH_LUXR_2"/>
    <property type="match status" value="1"/>
</dbReference>
<sequence>MYDRNTQPPGPQAETDHRRCALLASGIDTAPLLDALRRVPNTRIGDICIFPANGLGEPEADYLILAVEDGSRLGRLEQQIDRWSGEKTRVLLAVPESKCAFLGDLAQRADGLILLDAGLDYLEESLSLAREGYSVMPAPRDGGSGTYCHLDMLCRLNDSEQAILKLLAIGDSNRSIAEQLNESETRVKSLVRAILVKLECRNRTEAAVLAATVLLPLQESLHKNDAGDGKGPTSTPNGTPTKGSDDWP</sequence>
<feature type="region of interest" description="Disordered" evidence="4">
    <location>
        <begin position="223"/>
        <end position="248"/>
    </location>
</feature>
<keyword evidence="7" id="KW-1185">Reference proteome</keyword>
<dbReference type="PANTHER" id="PTHR44688">
    <property type="entry name" value="DNA-BINDING TRANSCRIPTIONAL ACTIVATOR DEVR_DOSR"/>
    <property type="match status" value="1"/>
</dbReference>
<evidence type="ECO:0000256" key="3">
    <source>
        <dbReference type="ARBA" id="ARBA00023163"/>
    </source>
</evidence>
<keyword evidence="1" id="KW-0805">Transcription regulation</keyword>
<evidence type="ECO:0000256" key="1">
    <source>
        <dbReference type="ARBA" id="ARBA00023015"/>
    </source>
</evidence>
<comment type="caution">
    <text evidence="6">The sequence shown here is derived from an EMBL/GenBank/DDBJ whole genome shotgun (WGS) entry which is preliminary data.</text>
</comment>
<dbReference type="InterPro" id="IPR016032">
    <property type="entry name" value="Sig_transdc_resp-reg_C-effctor"/>
</dbReference>
<dbReference type="InterPro" id="IPR036388">
    <property type="entry name" value="WH-like_DNA-bd_sf"/>
</dbReference>